<accession>A0A848L7E9</accession>
<evidence type="ECO:0000256" key="3">
    <source>
        <dbReference type="SAM" id="Phobius"/>
    </source>
</evidence>
<comment type="caution">
    <text evidence="4">The sequence shown here is derived from an EMBL/GenBank/DDBJ whole genome shotgun (WGS) entry which is preliminary data.</text>
</comment>
<dbReference type="Proteomes" id="UP000518300">
    <property type="component" value="Unassembled WGS sequence"/>
</dbReference>
<keyword evidence="3" id="KW-0812">Transmembrane</keyword>
<evidence type="ECO:0000313" key="4">
    <source>
        <dbReference type="EMBL" id="NMO14457.1"/>
    </source>
</evidence>
<dbReference type="AlphaFoldDB" id="A0A848L7E9"/>
<gene>
    <name evidence="4" type="ORF">HG543_06240</name>
</gene>
<keyword evidence="5" id="KW-1185">Reference proteome</keyword>
<evidence type="ECO:0000256" key="2">
    <source>
        <dbReference type="SAM" id="MobiDB-lite"/>
    </source>
</evidence>
<feature type="region of interest" description="Disordered" evidence="2">
    <location>
        <begin position="1"/>
        <end position="45"/>
    </location>
</feature>
<protein>
    <submittedName>
        <fullName evidence="4">Uncharacterized protein</fullName>
    </submittedName>
</protein>
<sequence>MTPKLSRFLHLERSRGERTESETSTPLRDGGRFESLEERKEAHAEAAIPETHLERFKGEAPLALADAPEDTRRFPRCMVCESENGRFAPRCTVCGADLGTPEQLEFNERLWQERKHGLSRTRADEIEALRQQEEQRRREQAEQLELQIARLRAEERPARWVRMFSQHSTLGTALLSLIPHPLLRWLTLGGLFCLTGGLWRYGRGGTQLAGAMLTVFLVALFVPPGALRRGRR</sequence>
<name>A0A848L7E9_9BACT</name>
<reference evidence="4 5" key="1">
    <citation type="submission" date="2020-04" db="EMBL/GenBank/DDBJ databases">
        <title>Draft genome of Pyxidicoccus fallax type strain.</title>
        <authorList>
            <person name="Whitworth D.E."/>
        </authorList>
    </citation>
    <scope>NUCLEOTIDE SEQUENCE [LARGE SCALE GENOMIC DNA]</scope>
    <source>
        <strain evidence="4 5">DSM 14698</strain>
    </source>
</reference>
<feature type="compositionally biased region" description="Basic and acidic residues" evidence="2">
    <location>
        <begin position="29"/>
        <end position="44"/>
    </location>
</feature>
<keyword evidence="1" id="KW-0175">Coiled coil</keyword>
<feature type="coiled-coil region" evidence="1">
    <location>
        <begin position="122"/>
        <end position="154"/>
    </location>
</feature>
<dbReference type="EMBL" id="JABBJJ010000019">
    <property type="protein sequence ID" value="NMO14457.1"/>
    <property type="molecule type" value="Genomic_DNA"/>
</dbReference>
<feature type="compositionally biased region" description="Basic and acidic residues" evidence="2">
    <location>
        <begin position="9"/>
        <end position="21"/>
    </location>
</feature>
<organism evidence="4 5">
    <name type="scientific">Pyxidicoccus fallax</name>
    <dbReference type="NCBI Taxonomy" id="394095"/>
    <lineage>
        <taxon>Bacteria</taxon>
        <taxon>Pseudomonadati</taxon>
        <taxon>Myxococcota</taxon>
        <taxon>Myxococcia</taxon>
        <taxon>Myxococcales</taxon>
        <taxon>Cystobacterineae</taxon>
        <taxon>Myxococcaceae</taxon>
        <taxon>Pyxidicoccus</taxon>
    </lineage>
</organism>
<proteinExistence type="predicted"/>
<feature type="transmembrane region" description="Helical" evidence="3">
    <location>
        <begin position="208"/>
        <end position="227"/>
    </location>
</feature>
<keyword evidence="3" id="KW-1133">Transmembrane helix</keyword>
<keyword evidence="3" id="KW-0472">Membrane</keyword>
<evidence type="ECO:0000256" key="1">
    <source>
        <dbReference type="SAM" id="Coils"/>
    </source>
</evidence>
<evidence type="ECO:0000313" key="5">
    <source>
        <dbReference type="Proteomes" id="UP000518300"/>
    </source>
</evidence>
<dbReference type="RefSeq" id="WP_169343755.1">
    <property type="nucleotide sequence ID" value="NZ_JABBJJ010000019.1"/>
</dbReference>